<accession>A0A1K1M3W7</accession>
<keyword evidence="2" id="KW-1185">Reference proteome</keyword>
<evidence type="ECO:0000313" key="2">
    <source>
        <dbReference type="Proteomes" id="UP000182958"/>
    </source>
</evidence>
<dbReference type="AlphaFoldDB" id="A0A1K1M3W7"/>
<dbReference type="Proteomes" id="UP000182958">
    <property type="component" value="Unassembled WGS sequence"/>
</dbReference>
<organism evidence="1 2">
    <name type="scientific">Selenomonas ruminantium</name>
    <dbReference type="NCBI Taxonomy" id="971"/>
    <lineage>
        <taxon>Bacteria</taxon>
        <taxon>Bacillati</taxon>
        <taxon>Bacillota</taxon>
        <taxon>Negativicutes</taxon>
        <taxon>Selenomonadales</taxon>
        <taxon>Selenomonadaceae</taxon>
        <taxon>Selenomonas</taxon>
    </lineage>
</organism>
<name>A0A1K1M3W7_SELRU</name>
<evidence type="ECO:0000313" key="1">
    <source>
        <dbReference type="EMBL" id="SFW17775.1"/>
    </source>
</evidence>
<sequence>MHRTRVTAVGNTKAQADGKWLNIIGNKAIAVGDFIWTDGKCIYGNISEGGGAAPVINSSEPYVPIFMEDGTHCLYHNDKLKTGRKDAKHKLMANRGSEVVFSDAYRGLDVSVGASGEVQELKYERYSHRNGALGYWFKDYGGSIGAKLGIYFEWEPQDHYWLAETETAFEQMKYAQVLQEGAKQTAERALLELEKQAPSGEGESMTVLPEKECRITGGWYESEHDYCLFLEGNAQALYMSGRNLGIYDDSERCWQVDFGTLYSLAVEYLLELVATPEGITVLRGRYNNNGSWRLTYLPLDEEYGEPYHFVDSIKSTDLRLPDGFKVTMSRNNKERIEYMGYEPDSYSYELKSPQGQKICEIDGYEPGQRLLACKLRPRTWLVAFDVKLYRVKNGEKKLIEGDYNHRNARLRPMKDWKNWMKGE</sequence>
<gene>
    <name evidence="1" type="ORF">SAMN02910323_0556</name>
</gene>
<dbReference type="EMBL" id="FPJA01000004">
    <property type="protein sequence ID" value="SFW17775.1"/>
    <property type="molecule type" value="Genomic_DNA"/>
</dbReference>
<protein>
    <submittedName>
        <fullName evidence="1">Uncharacterized protein</fullName>
    </submittedName>
</protein>
<proteinExistence type="predicted"/>
<reference evidence="2" key="1">
    <citation type="submission" date="2016-11" db="EMBL/GenBank/DDBJ databases">
        <authorList>
            <person name="Varghese N."/>
            <person name="Submissions S."/>
        </authorList>
    </citation>
    <scope>NUCLEOTIDE SEQUENCE [LARGE SCALE GENOMIC DNA]</scope>
    <source>
        <strain evidence="2">C3</strain>
    </source>
</reference>
<dbReference type="RefSeq" id="WP_072305422.1">
    <property type="nucleotide sequence ID" value="NZ_FPJA01000004.1"/>
</dbReference>